<keyword evidence="3" id="KW-0813">Transport</keyword>
<keyword evidence="9" id="KW-1185">Reference proteome</keyword>
<dbReference type="OMA" id="KYYENGP"/>
<dbReference type="Pfam" id="PF01554">
    <property type="entry name" value="MatE"/>
    <property type="match status" value="2"/>
</dbReference>
<dbReference type="AlphaFoldDB" id="A0A078IZR5"/>
<dbReference type="EMBL" id="LK033345">
    <property type="protein sequence ID" value="CDY54720.1"/>
    <property type="molecule type" value="Genomic_DNA"/>
</dbReference>
<dbReference type="GO" id="GO:0016020">
    <property type="term" value="C:membrane"/>
    <property type="evidence" value="ECO:0000318"/>
    <property type="project" value="GO_Central"/>
</dbReference>
<dbReference type="GO" id="GO:0015297">
    <property type="term" value="F:antiporter activity"/>
    <property type="evidence" value="ECO:0007669"/>
    <property type="project" value="InterPro"/>
</dbReference>
<evidence type="ECO:0000313" key="8">
    <source>
        <dbReference type="EMBL" id="CDY54720.1"/>
    </source>
</evidence>
<dbReference type="PaxDb" id="3708-A0A078IZR5"/>
<keyword evidence="6 7" id="KW-0472">Membrane</keyword>
<evidence type="ECO:0000256" key="7">
    <source>
        <dbReference type="RuleBase" id="RU004914"/>
    </source>
</evidence>
<evidence type="ECO:0000256" key="4">
    <source>
        <dbReference type="ARBA" id="ARBA00022692"/>
    </source>
</evidence>
<dbReference type="PANTHER" id="PTHR11206">
    <property type="entry name" value="MULTIDRUG RESISTANCE PROTEIN"/>
    <property type="match status" value="1"/>
</dbReference>
<evidence type="ECO:0000256" key="5">
    <source>
        <dbReference type="ARBA" id="ARBA00022989"/>
    </source>
</evidence>
<evidence type="ECO:0000256" key="2">
    <source>
        <dbReference type="ARBA" id="ARBA00010199"/>
    </source>
</evidence>
<protein>
    <recommendedName>
        <fullName evidence="7">Protein DETOXIFICATION</fullName>
    </recommendedName>
    <alternativeName>
        <fullName evidence="7">Multidrug and toxic compound extrusion protein</fullName>
    </alternativeName>
</protein>
<dbReference type="Proteomes" id="UP000028999">
    <property type="component" value="Unassembled WGS sequence"/>
</dbReference>
<dbReference type="CDD" id="cd13132">
    <property type="entry name" value="MATE_eukaryotic"/>
    <property type="match status" value="1"/>
</dbReference>
<keyword evidence="4 7" id="KW-0812">Transmembrane</keyword>
<comment type="subcellular location">
    <subcellularLocation>
        <location evidence="1">Membrane</location>
        <topology evidence="1">Multi-pass membrane protein</topology>
    </subcellularLocation>
</comment>
<feature type="transmembrane region" description="Helical" evidence="7">
    <location>
        <begin position="457"/>
        <end position="480"/>
    </location>
</feature>
<evidence type="ECO:0000313" key="9">
    <source>
        <dbReference type="Proteomes" id="UP000028999"/>
    </source>
</evidence>
<feature type="transmembrane region" description="Helical" evidence="7">
    <location>
        <begin position="212"/>
        <end position="234"/>
    </location>
</feature>
<comment type="caution">
    <text evidence="7">Lacks conserved residue(s) required for the propagation of feature annotation.</text>
</comment>
<dbReference type="InterPro" id="IPR045069">
    <property type="entry name" value="MATE_euk"/>
</dbReference>
<dbReference type="GO" id="GO:0022857">
    <property type="term" value="F:transmembrane transporter activity"/>
    <property type="evidence" value="ECO:0000318"/>
    <property type="project" value="GO_Central"/>
</dbReference>
<accession>A0A078IZR5</accession>
<evidence type="ECO:0000256" key="1">
    <source>
        <dbReference type="ARBA" id="ARBA00004141"/>
    </source>
</evidence>
<feature type="transmembrane region" description="Helical" evidence="7">
    <location>
        <begin position="487"/>
        <end position="511"/>
    </location>
</feature>
<feature type="transmembrane region" description="Helical" evidence="7">
    <location>
        <begin position="120"/>
        <end position="141"/>
    </location>
</feature>
<dbReference type="GO" id="GO:1990961">
    <property type="term" value="P:xenobiotic detoxification by transmembrane export across the plasma membrane"/>
    <property type="evidence" value="ECO:0007669"/>
    <property type="project" value="InterPro"/>
</dbReference>
<sequence length="562" mass="62305">MGGRGGGEELESLLKSHNPAEEDGRGLKKRVWVETKKLWQIVGPAMFSRLTSYSMLVITQAFAGHLGDLELAAISIVNNVIIGFNLGLLLGMASALETLCGQAFGAKKYHMLGVYMQRSWIVLFFCCLLLLPTYLFTTPVLKFLGQPDDIAELSGVVSLWAIPLHFSFALSFPLQRFLQCQVKNHVTAYSAAVSLVVHFLVCWLFVNGLKLGVVGTMATISISWWVNVFITLAYSVCGGCPLTWTGLSSEAFTGLWEFLKLSASSGVMLCLENWYYRILIIVTGNLQNAQIAVDSLSICMAINGWEMMIPLAFFAGTGATWNNILLKERYFLEDVGNKNITFRIWVRSHALTGFLRSWLDHFRMKPFTVYLLAKLIQNVNRLLTDYTLRLYTNHCSVRVANELGAGNGKGARFATIVSVTQSLIIGLFFGVIIMLFHNQIAWIFSSSEAVLVAVNKLSILLAFTVLLNSIQPVLSAGVAVGSGWQSYVAYINLGCYYCIGLPFGFLMGWVFKFGVMGIWAGMIFGGTAVQTLILCFITLRCDWEKEAQKANARVNKWSSTIK</sequence>
<dbReference type="Gramene" id="CDY54720">
    <property type="protein sequence ID" value="CDY54720"/>
    <property type="gene ID" value="GSBRNA2T00014592001"/>
</dbReference>
<name>A0A078IZR5_BRANA</name>
<evidence type="ECO:0000256" key="3">
    <source>
        <dbReference type="ARBA" id="ARBA00022448"/>
    </source>
</evidence>
<feature type="transmembrane region" description="Helical" evidence="7">
    <location>
        <begin position="186"/>
        <end position="206"/>
    </location>
</feature>
<organism evidence="8 9">
    <name type="scientific">Brassica napus</name>
    <name type="common">Rape</name>
    <dbReference type="NCBI Taxonomy" id="3708"/>
    <lineage>
        <taxon>Eukaryota</taxon>
        <taxon>Viridiplantae</taxon>
        <taxon>Streptophyta</taxon>
        <taxon>Embryophyta</taxon>
        <taxon>Tracheophyta</taxon>
        <taxon>Spermatophyta</taxon>
        <taxon>Magnoliopsida</taxon>
        <taxon>eudicotyledons</taxon>
        <taxon>Gunneridae</taxon>
        <taxon>Pentapetalae</taxon>
        <taxon>rosids</taxon>
        <taxon>malvids</taxon>
        <taxon>Brassicales</taxon>
        <taxon>Brassicaceae</taxon>
        <taxon>Brassiceae</taxon>
        <taxon>Brassica</taxon>
    </lineage>
</organism>
<keyword evidence="5 7" id="KW-1133">Transmembrane helix</keyword>
<feature type="transmembrane region" description="Helical" evidence="7">
    <location>
        <begin position="517"/>
        <end position="539"/>
    </location>
</feature>
<reference evidence="8 9" key="1">
    <citation type="journal article" date="2014" name="Science">
        <title>Plant genetics. Early allopolyploid evolution in the post-Neolithic Brassica napus oilseed genome.</title>
        <authorList>
            <person name="Chalhoub B."/>
            <person name="Denoeud F."/>
            <person name="Liu S."/>
            <person name="Parkin I.A."/>
            <person name="Tang H."/>
            <person name="Wang X."/>
            <person name="Chiquet J."/>
            <person name="Belcram H."/>
            <person name="Tong C."/>
            <person name="Samans B."/>
            <person name="Correa M."/>
            <person name="Da Silva C."/>
            <person name="Just J."/>
            <person name="Falentin C."/>
            <person name="Koh C.S."/>
            <person name="Le Clainche I."/>
            <person name="Bernard M."/>
            <person name="Bento P."/>
            <person name="Noel B."/>
            <person name="Labadie K."/>
            <person name="Alberti A."/>
            <person name="Charles M."/>
            <person name="Arnaud D."/>
            <person name="Guo H."/>
            <person name="Daviaud C."/>
            <person name="Alamery S."/>
            <person name="Jabbari K."/>
            <person name="Zhao M."/>
            <person name="Edger P.P."/>
            <person name="Chelaifa H."/>
            <person name="Tack D."/>
            <person name="Lassalle G."/>
            <person name="Mestiri I."/>
            <person name="Schnel N."/>
            <person name="Le Paslier M.C."/>
            <person name="Fan G."/>
            <person name="Renault V."/>
            <person name="Bayer P.E."/>
            <person name="Golicz A.A."/>
            <person name="Manoli S."/>
            <person name="Lee T.H."/>
            <person name="Thi V.H."/>
            <person name="Chalabi S."/>
            <person name="Hu Q."/>
            <person name="Fan C."/>
            <person name="Tollenaere R."/>
            <person name="Lu Y."/>
            <person name="Battail C."/>
            <person name="Shen J."/>
            <person name="Sidebottom C.H."/>
            <person name="Wang X."/>
            <person name="Canaguier A."/>
            <person name="Chauveau A."/>
            <person name="Berard A."/>
            <person name="Deniot G."/>
            <person name="Guan M."/>
            <person name="Liu Z."/>
            <person name="Sun F."/>
            <person name="Lim Y.P."/>
            <person name="Lyons E."/>
            <person name="Town C.D."/>
            <person name="Bancroft I."/>
            <person name="Wang X."/>
            <person name="Meng J."/>
            <person name="Ma J."/>
            <person name="Pires J.C."/>
            <person name="King G.J."/>
            <person name="Brunel D."/>
            <person name="Delourme R."/>
            <person name="Renard M."/>
            <person name="Aury J.M."/>
            <person name="Adams K.L."/>
            <person name="Batley J."/>
            <person name="Snowdon R.J."/>
            <person name="Tost J."/>
            <person name="Edwards D."/>
            <person name="Zhou Y."/>
            <person name="Hua W."/>
            <person name="Sharpe A.G."/>
            <person name="Paterson A.H."/>
            <person name="Guan C."/>
            <person name="Wincker P."/>
        </authorList>
    </citation>
    <scope>NUCLEOTIDE SEQUENCE [LARGE SCALE GENOMIC DNA]</scope>
    <source>
        <strain evidence="9">cv. Darmor-bzh</strain>
    </source>
</reference>
<dbReference type="InterPro" id="IPR002528">
    <property type="entry name" value="MATE_fam"/>
</dbReference>
<gene>
    <name evidence="8" type="primary">BnaA09g52510D</name>
    <name evidence="8" type="ORF">GSBRNA2T00014592001</name>
</gene>
<dbReference type="GO" id="GO:0042910">
    <property type="term" value="F:xenobiotic transmembrane transporter activity"/>
    <property type="evidence" value="ECO:0007669"/>
    <property type="project" value="InterPro"/>
</dbReference>
<evidence type="ECO:0000256" key="6">
    <source>
        <dbReference type="ARBA" id="ARBA00023136"/>
    </source>
</evidence>
<proteinExistence type="inferred from homology"/>
<feature type="transmembrane region" description="Helical" evidence="7">
    <location>
        <begin position="413"/>
        <end position="437"/>
    </location>
</feature>
<comment type="similarity">
    <text evidence="2 7">Belongs to the multi antimicrobial extrusion (MATE) (TC 2.A.66.1) family.</text>
</comment>
<feature type="transmembrane region" description="Helical" evidence="7">
    <location>
        <begin position="153"/>
        <end position="174"/>
    </location>
</feature>
<feature type="transmembrane region" description="Helical" evidence="7">
    <location>
        <begin position="71"/>
        <end position="99"/>
    </location>
</feature>